<comment type="caution">
    <text evidence="2">The sequence shown here is derived from an EMBL/GenBank/DDBJ whole genome shotgun (WGS) entry which is preliminary data.</text>
</comment>
<dbReference type="Proteomes" id="UP001376459">
    <property type="component" value="Unassembled WGS sequence"/>
</dbReference>
<gene>
    <name evidence="2" type="ORF">WKI71_04060</name>
</gene>
<name>A0ABU8UI75_9ACTN</name>
<dbReference type="EMBL" id="JBBKAK010000001">
    <property type="protein sequence ID" value="MEJ8668036.1"/>
    <property type="molecule type" value="Genomic_DNA"/>
</dbReference>
<feature type="compositionally biased region" description="Low complexity" evidence="1">
    <location>
        <begin position="43"/>
        <end position="52"/>
    </location>
</feature>
<sequence>MSRVRCDVVADAEESGTTEAVADADDLACDGVGLAGAGSPLHAASSTPAATAGGNGHVRLIAPRPENMPRS</sequence>
<feature type="region of interest" description="Disordered" evidence="1">
    <location>
        <begin position="42"/>
        <end position="71"/>
    </location>
</feature>
<accession>A0ABU8UI75</accession>
<evidence type="ECO:0000256" key="1">
    <source>
        <dbReference type="SAM" id="MobiDB-lite"/>
    </source>
</evidence>
<proteinExistence type="predicted"/>
<evidence type="ECO:0000313" key="3">
    <source>
        <dbReference type="Proteomes" id="UP001376459"/>
    </source>
</evidence>
<evidence type="ECO:0000313" key="2">
    <source>
        <dbReference type="EMBL" id="MEJ8668036.1"/>
    </source>
</evidence>
<protein>
    <submittedName>
        <fullName evidence="2">Uncharacterized protein</fullName>
    </submittedName>
</protein>
<reference evidence="2 3" key="1">
    <citation type="submission" date="2024-03" db="EMBL/GenBank/DDBJ databases">
        <title>Novel Streptomyces species of biotechnological and ecological value are a feature of Machair soil.</title>
        <authorList>
            <person name="Prole J.R."/>
            <person name="Goodfellow M."/>
            <person name="Allenby N."/>
            <person name="Ward A.C."/>
        </authorList>
    </citation>
    <scope>NUCLEOTIDE SEQUENCE [LARGE SCALE GENOMIC DNA]</scope>
    <source>
        <strain evidence="2 3">MS1.AVA.1</strain>
    </source>
</reference>
<keyword evidence="3" id="KW-1185">Reference proteome</keyword>
<organism evidence="2 3">
    <name type="scientific">Streptomyces machairae</name>
    <dbReference type="NCBI Taxonomy" id="3134109"/>
    <lineage>
        <taxon>Bacteria</taxon>
        <taxon>Bacillati</taxon>
        <taxon>Actinomycetota</taxon>
        <taxon>Actinomycetes</taxon>
        <taxon>Kitasatosporales</taxon>
        <taxon>Streptomycetaceae</taxon>
        <taxon>Streptomyces</taxon>
    </lineage>
</organism>